<dbReference type="Gene3D" id="1.20.1250.20">
    <property type="entry name" value="MFS general substrate transporter like domains"/>
    <property type="match status" value="1"/>
</dbReference>
<reference evidence="6 7" key="1">
    <citation type="submission" date="2019-02" db="EMBL/GenBank/DDBJ databases">
        <title>Genomic Encyclopedia of Type Strains, Phase IV (KMG-IV): sequencing the most valuable type-strain genomes for metagenomic binning, comparative biology and taxonomic classification.</title>
        <authorList>
            <person name="Goeker M."/>
        </authorList>
    </citation>
    <scope>NUCLEOTIDE SEQUENCE [LARGE SCALE GENOMIC DNA]</scope>
    <source>
        <strain evidence="6 7">DSM 16618</strain>
    </source>
</reference>
<feature type="transmembrane region" description="Helical" evidence="5">
    <location>
        <begin position="29"/>
        <end position="47"/>
    </location>
</feature>
<proteinExistence type="predicted"/>
<evidence type="ECO:0000256" key="1">
    <source>
        <dbReference type="ARBA" id="ARBA00022692"/>
    </source>
</evidence>
<feature type="transmembrane region" description="Helical" evidence="5">
    <location>
        <begin position="263"/>
        <end position="282"/>
    </location>
</feature>
<feature type="transmembrane region" description="Helical" evidence="5">
    <location>
        <begin position="155"/>
        <end position="176"/>
    </location>
</feature>
<evidence type="ECO:0000256" key="2">
    <source>
        <dbReference type="ARBA" id="ARBA00022989"/>
    </source>
</evidence>
<feature type="transmembrane region" description="Helical" evidence="5">
    <location>
        <begin position="362"/>
        <end position="380"/>
    </location>
</feature>
<dbReference type="GO" id="GO:0022857">
    <property type="term" value="F:transmembrane transporter activity"/>
    <property type="evidence" value="ECO:0007669"/>
    <property type="project" value="InterPro"/>
</dbReference>
<feature type="transmembrane region" description="Helical" evidence="5">
    <location>
        <begin position="319"/>
        <end position="342"/>
    </location>
</feature>
<dbReference type="InterPro" id="IPR052524">
    <property type="entry name" value="MFS_Cyanate_Porter"/>
</dbReference>
<name>A0A4Q7M985_9BURK</name>
<gene>
    <name evidence="6" type="ORF">EV679_3441</name>
</gene>
<keyword evidence="1 5" id="KW-0812">Transmembrane</keyword>
<evidence type="ECO:0000313" key="6">
    <source>
        <dbReference type="EMBL" id="RZS63797.1"/>
    </source>
</evidence>
<feature type="transmembrane region" description="Helical" evidence="5">
    <location>
        <begin position="121"/>
        <end position="143"/>
    </location>
</feature>
<evidence type="ECO:0000256" key="4">
    <source>
        <dbReference type="SAM" id="MobiDB-lite"/>
    </source>
</evidence>
<feature type="transmembrane region" description="Helical" evidence="5">
    <location>
        <begin position="98"/>
        <end position="115"/>
    </location>
</feature>
<dbReference type="SUPFAM" id="SSF103473">
    <property type="entry name" value="MFS general substrate transporter"/>
    <property type="match status" value="1"/>
</dbReference>
<organism evidence="6 7">
    <name type="scientific">Kerstersia gyiorum</name>
    <dbReference type="NCBI Taxonomy" id="206506"/>
    <lineage>
        <taxon>Bacteria</taxon>
        <taxon>Pseudomonadati</taxon>
        <taxon>Pseudomonadota</taxon>
        <taxon>Betaproteobacteria</taxon>
        <taxon>Burkholderiales</taxon>
        <taxon>Alcaligenaceae</taxon>
        <taxon>Kerstersia</taxon>
    </lineage>
</organism>
<dbReference type="EMBL" id="SGWZ01000008">
    <property type="protein sequence ID" value="RZS63797.1"/>
    <property type="molecule type" value="Genomic_DNA"/>
</dbReference>
<evidence type="ECO:0000256" key="3">
    <source>
        <dbReference type="ARBA" id="ARBA00023136"/>
    </source>
</evidence>
<feature type="transmembrane region" description="Helical" evidence="5">
    <location>
        <begin position="228"/>
        <end position="251"/>
    </location>
</feature>
<dbReference type="PANTHER" id="PTHR23523">
    <property type="match status" value="1"/>
</dbReference>
<dbReference type="Pfam" id="PF07690">
    <property type="entry name" value="MFS_1"/>
    <property type="match status" value="1"/>
</dbReference>
<feature type="transmembrane region" description="Helical" evidence="5">
    <location>
        <begin position="67"/>
        <end position="86"/>
    </location>
</feature>
<dbReference type="AlphaFoldDB" id="A0A4Q7M985"/>
<dbReference type="PANTHER" id="PTHR23523:SF2">
    <property type="entry name" value="2-NITROIMIDAZOLE TRANSPORTER"/>
    <property type="match status" value="1"/>
</dbReference>
<feature type="transmembrane region" description="Helical" evidence="5">
    <location>
        <begin position="294"/>
        <end position="313"/>
    </location>
</feature>
<comment type="caution">
    <text evidence="6">The sequence shown here is derived from an EMBL/GenBank/DDBJ whole genome shotgun (WGS) entry which is preliminary data.</text>
</comment>
<feature type="transmembrane region" description="Helical" evidence="5">
    <location>
        <begin position="386"/>
        <end position="404"/>
    </location>
</feature>
<keyword evidence="2 5" id="KW-1133">Transmembrane helix</keyword>
<evidence type="ECO:0000256" key="5">
    <source>
        <dbReference type="SAM" id="Phobius"/>
    </source>
</evidence>
<keyword evidence="3 5" id="KW-0472">Membrane</keyword>
<feature type="region of interest" description="Disordered" evidence="4">
    <location>
        <begin position="1"/>
        <end position="21"/>
    </location>
</feature>
<evidence type="ECO:0000313" key="7">
    <source>
        <dbReference type="Proteomes" id="UP000292039"/>
    </source>
</evidence>
<dbReference type="InterPro" id="IPR011701">
    <property type="entry name" value="MFS"/>
</dbReference>
<feature type="transmembrane region" description="Helical" evidence="5">
    <location>
        <begin position="182"/>
        <end position="202"/>
    </location>
</feature>
<dbReference type="InterPro" id="IPR036259">
    <property type="entry name" value="MFS_trans_sf"/>
</dbReference>
<sequence length="411" mass="43338">MTETAQNKAPTDPRPAAAAPPGAVVPRRILWYAVLVILIAGNLRPVFPSLAALLPEIMAALDMSAAQASYLTTLPVICLGIFAPLAPVMARLRGVERTMFWALLLLTLGSALRLVESFWVLLLASAMAGTAIAIGNVLLPGLVKRDFPRHMALMTGLYTTFLCAGAACAAVLTVPLARATEWNMALAAWALPAALVALFWGVHLRRLPAHQPAAPAPQRPAAVWRDPLSWQLTGLMGLQSALAYCVFGWLAPIMRSRGMDAGMAGVMVSVSIVVQMVACLFVPHFVVRCRDQRWIASVLALFAGGALLGLLYLPLSLAWFWMVIQGLGQGGLIALAMTFIVLRAADSAVASRLSGMAQGGGYILAALGPLLVGLLLEWTGSYASSGWLFGGLALGVAITGWGAGQGRVVRA</sequence>
<dbReference type="Proteomes" id="UP000292039">
    <property type="component" value="Unassembled WGS sequence"/>
</dbReference>
<accession>A0A4Q7M985</accession>
<protein>
    <submittedName>
        <fullName evidence="6">CP family cyanate transporter-like MFS transporter</fullName>
    </submittedName>
</protein>